<dbReference type="GO" id="GO:0043186">
    <property type="term" value="C:P granule"/>
    <property type="evidence" value="ECO:0007669"/>
    <property type="project" value="TreeGrafter"/>
</dbReference>
<dbReference type="InterPro" id="IPR013087">
    <property type="entry name" value="Znf_C2H2_type"/>
</dbReference>
<dbReference type="CDD" id="cd18038">
    <property type="entry name" value="DEXXQc_Helz-like"/>
    <property type="match status" value="1"/>
</dbReference>
<dbReference type="Pfam" id="PF13087">
    <property type="entry name" value="AAA_12"/>
    <property type="match status" value="1"/>
</dbReference>
<dbReference type="GO" id="GO:0003723">
    <property type="term" value="F:RNA binding"/>
    <property type="evidence" value="ECO:0007669"/>
    <property type="project" value="InterPro"/>
</dbReference>
<reference evidence="5" key="1">
    <citation type="submission" date="2025-08" db="UniProtKB">
        <authorList>
            <consortium name="RefSeq"/>
        </authorList>
    </citation>
    <scope>IDENTIFICATION</scope>
    <source>
        <strain evidence="5">Mau12</strain>
        <tissue evidence="5">Whole Body</tissue>
    </source>
</reference>
<evidence type="ECO:0000313" key="5">
    <source>
        <dbReference type="RefSeq" id="XP_033152217.1"/>
    </source>
</evidence>
<feature type="compositionally biased region" description="Low complexity" evidence="2">
    <location>
        <begin position="1263"/>
        <end position="1273"/>
    </location>
</feature>
<proteinExistence type="predicted"/>
<dbReference type="CDD" id="cd18808">
    <property type="entry name" value="SF1_C_Upf1"/>
    <property type="match status" value="1"/>
</dbReference>
<dbReference type="Gene3D" id="3.40.50.300">
    <property type="entry name" value="P-loop containing nucleotide triphosphate hydrolases"/>
    <property type="match status" value="2"/>
</dbReference>
<dbReference type="FunFam" id="3.40.50.300:FF:003132">
    <property type="entry name" value="Uncharacterized protein, isoform B"/>
    <property type="match status" value="1"/>
</dbReference>
<name>A0A6P8J8U8_DROMA</name>
<feature type="domain" description="C2H2-type" evidence="3">
    <location>
        <begin position="291"/>
        <end position="311"/>
    </location>
</feature>
<evidence type="ECO:0000256" key="2">
    <source>
        <dbReference type="SAM" id="MobiDB-lite"/>
    </source>
</evidence>
<feature type="compositionally biased region" description="Low complexity" evidence="2">
    <location>
        <begin position="1289"/>
        <end position="1300"/>
    </location>
</feature>
<dbReference type="Pfam" id="PF13086">
    <property type="entry name" value="AAA_11"/>
    <property type="match status" value="2"/>
</dbReference>
<protein>
    <submittedName>
        <fullName evidence="5">Uncharacterized protein LOC117135819 isoform X1</fullName>
    </submittedName>
</protein>
<dbReference type="InterPro" id="IPR027417">
    <property type="entry name" value="P-loop_NTPase"/>
</dbReference>
<dbReference type="InterPro" id="IPR047187">
    <property type="entry name" value="SF1_C_Upf1"/>
</dbReference>
<feature type="compositionally biased region" description="Basic and acidic residues" evidence="2">
    <location>
        <begin position="61"/>
        <end position="78"/>
    </location>
</feature>
<feature type="compositionally biased region" description="Low complexity" evidence="2">
    <location>
        <begin position="91"/>
        <end position="102"/>
    </location>
</feature>
<organism evidence="4 5">
    <name type="scientific">Drosophila mauritiana</name>
    <name type="common">Fruit fly</name>
    <dbReference type="NCBI Taxonomy" id="7226"/>
    <lineage>
        <taxon>Eukaryota</taxon>
        <taxon>Metazoa</taxon>
        <taxon>Ecdysozoa</taxon>
        <taxon>Arthropoda</taxon>
        <taxon>Hexapoda</taxon>
        <taxon>Insecta</taxon>
        <taxon>Pterygota</taxon>
        <taxon>Neoptera</taxon>
        <taxon>Endopterygota</taxon>
        <taxon>Diptera</taxon>
        <taxon>Brachycera</taxon>
        <taxon>Muscomorpha</taxon>
        <taxon>Ephydroidea</taxon>
        <taxon>Drosophilidae</taxon>
        <taxon>Drosophila</taxon>
        <taxon>Sophophora</taxon>
    </lineage>
</organism>
<dbReference type="GO" id="GO:0005829">
    <property type="term" value="C:cytosol"/>
    <property type="evidence" value="ECO:0007669"/>
    <property type="project" value="TreeGrafter"/>
</dbReference>
<dbReference type="PANTHER" id="PTHR10887:SF419">
    <property type="entry name" value="RNA HELICASE MOV10L1"/>
    <property type="match status" value="1"/>
</dbReference>
<dbReference type="InterPro" id="IPR041679">
    <property type="entry name" value="DNA2/NAM7-like_C"/>
</dbReference>
<dbReference type="InterPro" id="IPR026122">
    <property type="entry name" value="MOV-10/SDE3_DEXXQ/H-box"/>
</dbReference>
<dbReference type="GO" id="GO:0035194">
    <property type="term" value="P:regulatory ncRNA-mediated post-transcriptional gene silencing"/>
    <property type="evidence" value="ECO:0007669"/>
    <property type="project" value="TreeGrafter"/>
</dbReference>
<feature type="region of interest" description="Disordered" evidence="2">
    <location>
        <begin position="1259"/>
        <end position="1305"/>
    </location>
</feature>
<dbReference type="SUPFAM" id="SSF52540">
    <property type="entry name" value="P-loop containing nucleoside triphosphate hydrolases"/>
    <property type="match status" value="1"/>
</dbReference>
<feature type="compositionally biased region" description="Basic residues" evidence="2">
    <location>
        <begin position="79"/>
        <end position="90"/>
    </location>
</feature>
<dbReference type="GO" id="GO:0032574">
    <property type="term" value="F:5'-3' RNA helicase activity"/>
    <property type="evidence" value="ECO:0007669"/>
    <property type="project" value="InterPro"/>
</dbReference>
<dbReference type="RefSeq" id="XP_033152217.1">
    <property type="nucleotide sequence ID" value="XM_033296326.1"/>
</dbReference>
<feature type="region of interest" description="Disordered" evidence="2">
    <location>
        <begin position="1132"/>
        <end position="1166"/>
    </location>
</feature>
<keyword evidence="4" id="KW-1185">Reference proteome</keyword>
<dbReference type="PROSITE" id="PS00028">
    <property type="entry name" value="ZINC_FINGER_C2H2_1"/>
    <property type="match status" value="1"/>
</dbReference>
<feature type="region of interest" description="Disordered" evidence="2">
    <location>
        <begin position="1367"/>
        <end position="1409"/>
    </location>
</feature>
<evidence type="ECO:0000256" key="1">
    <source>
        <dbReference type="ARBA" id="ARBA00023158"/>
    </source>
</evidence>
<feature type="compositionally biased region" description="Basic residues" evidence="2">
    <location>
        <begin position="1400"/>
        <end position="1409"/>
    </location>
</feature>
<evidence type="ECO:0000259" key="3">
    <source>
        <dbReference type="PROSITE" id="PS00028"/>
    </source>
</evidence>
<sequence length="1409" mass="159857">MAGSQMYTRSPRRMGSTRWHHFSLRTSVVSLPSLLVSSNELIWRAKYLNFRVHYKNKNIETRKQKTRAEKDQSKEHLAKMTKNKNQKNAKSKNNNNNGNTTPPATPPINGGVKPPGTYANGMPRKPTVPWERELVGSFLLEMARLQVISAQTEWYVDKARMRHLFEVHLNAQPNCSEIRQKLSNQGATNIGSLLHRTNFLINTPRGNPNYRIKNFSLIDFRKEKFNLLDEQHRLQGIASTTVVPGGAPAEGNKPLTEEYKLDTDVKPTLLKYQKILLLQSDKDFELNSLGCYICQENFETIEKYEEHVEYHGDESDFQSLKKMEKYPESFVSLSYQTCVDSHYFGFTLKTHHKDLVVEKFIIVQLRQFYYVYGAQMPLPVTASGELVFFVDSHVFMILREQPIVIGFTIRGQKYVEQHHFMRTEALPKASFNINPYRLSSKEIFKSKGVPPANPPTQVLSALKHEDAQMRLASFDKDYQNYCERGREITQENLSGTLRTLLQVEDIERLQHYLSLKQSKMELHQFGRELSVKMQMGTTSMSVEDILSPGDDVLIINEKGNPESGVRQMLENNNKVLELALKDFESILQWARNVDGMVGSLDRQPRVYFARVLGVSTQRVNITCERQLPDNTTYTLIFRPLRAVMRYQYRALHQLSITRHTDVQRILFPGEIPNTPLASGVLQLNNKLISSNPEQMQAVREIALSPRLKAPYIVFGPPGTGKTATIVEAIYQLYVNRPETHILVLSGSNTACDEVALRLLKAIAKAPKSQPRPLTRIFSASCDRRIDNIDDLLLEYSNMYSVHFYPAVQAVHQYRIVICTLSLAGKLSTGGFAANNVYTHVFVDEAAASTEAEVLMGITCTLSPTLNLILSGDHKQLGPVLQSQRANEWGLGLTLFERLLQRKCYQVEKDGSYNASVQTRLIRNFRSHPEIVSLYNNLYYEGHLRAEAPMEIACRFHNWFYLPNATFPIMFHSVFGTTMNTKSSVSLCNNKEIDVVMDYVKDLMYFGLNGEKLLQTDIGIISPYKNQYQRIQEQLNMRNWSQIDCGSVELFQGKEKHVIIVSFVRSFTPKLGFLNNERRLNVLLSRPISLLILIGNPRTLSQNSDFQHIIEMCRDRKTLVGVQYLNENCIPNKKSGANNVNEEGAAGDKPASGPGEPLKQKKHAKSPVQATKLFYSKKELLKLGNERQSKKSELETIFDELPKVPSFVDHDLDEVRSLEAQLNDFQFNTKWEAAGASISVTPAPRPAAAPSVMPRAGLIKPETSASHPSSAPRPAIRKPTVSAATPVPTSRSSMPEIPSSSKLPIPMSSNPLSTHKERLVNEVLCGIEVLPSENKTTRSSAYSHIPNGNLRFENVRPTSEDFRRYTAANEQRRAPPFREPHRNWSNFGWSPPPRDPTPPPSRKKSKCIIS</sequence>
<feature type="region of interest" description="Disordered" evidence="2">
    <location>
        <begin position="61"/>
        <end position="126"/>
    </location>
</feature>
<dbReference type="PANTHER" id="PTHR10887">
    <property type="entry name" value="DNA2/NAM7 HELICASE FAMILY"/>
    <property type="match status" value="1"/>
</dbReference>
<dbReference type="Proteomes" id="UP000515162">
    <property type="component" value="Chromosome 2R"/>
</dbReference>
<feature type="compositionally biased region" description="Basic and acidic residues" evidence="2">
    <location>
        <begin position="1367"/>
        <end position="1381"/>
    </location>
</feature>
<feature type="compositionally biased region" description="Pro residues" evidence="2">
    <location>
        <begin position="1389"/>
        <end position="1399"/>
    </location>
</feature>
<evidence type="ECO:0000313" key="4">
    <source>
        <dbReference type="Proteomes" id="UP000515162"/>
    </source>
</evidence>
<accession>A0A6P8J8U8</accession>
<keyword evidence="1" id="KW-0943">RNA-mediated gene silencing</keyword>
<gene>
    <name evidence="5" type="primary">LOC117135819</name>
</gene>
<dbReference type="GeneID" id="117135819"/>
<dbReference type="InterPro" id="IPR041677">
    <property type="entry name" value="DNA2/NAM7_AAA_11"/>
</dbReference>
<dbReference type="InterPro" id="IPR045055">
    <property type="entry name" value="DNA2/NAM7-like"/>
</dbReference>